<dbReference type="EMBL" id="HQ231916">
    <property type="protein sequence ID" value="ADR74181.1"/>
    <property type="molecule type" value="Genomic_DNA"/>
</dbReference>
<dbReference type="AlphaFoldDB" id="E5KWR4"/>
<accession>E5KWR4</accession>
<reference evidence="1" key="1">
    <citation type="journal article" date="2010" name="PLoS ONE">
        <title>Functional metagenomics: a high throughput screening method to decipher microbiota-driven NF-kappaB modulation in the human gut.</title>
        <authorList>
            <person name="Lakhdari O."/>
            <person name="Cultrone A."/>
            <person name="Tap J."/>
            <person name="Gloux K."/>
            <person name="Bernard F."/>
            <person name="Ehrlich S.D."/>
            <person name="Lefevre F."/>
            <person name="Dore J."/>
            <person name="Blottiere H.M."/>
        </authorList>
    </citation>
    <scope>NUCLEOTIDE SEQUENCE</scope>
</reference>
<protein>
    <submittedName>
        <fullName evidence="1">Uncharacterized protein</fullName>
    </submittedName>
</protein>
<name>E5KWR4_9BACT</name>
<organism evidence="1">
    <name type="scientific">uncultured bacterium 52B7</name>
    <dbReference type="NCBI Taxonomy" id="933047"/>
    <lineage>
        <taxon>Bacteria</taxon>
        <taxon>environmental samples</taxon>
    </lineage>
</organism>
<proteinExistence type="predicted"/>
<evidence type="ECO:0000313" key="1">
    <source>
        <dbReference type="EMBL" id="ADR74181.1"/>
    </source>
</evidence>
<sequence>MESTYFLLLQNKIQFYKEIFLHLSFVLTNKKYTLTFPSKGVYNYSFKMVCEKIIN</sequence>